<sequence length="70" mass="7975">MTECWRSVCRYDDVDFSYCESDEMDCGPGRINAGPLSLNVSRWHFSFAVNVGRKLRRLRVGGISIASHYS</sequence>
<reference evidence="1" key="1">
    <citation type="journal article" date="2018" name="Genome Biol.">
        <title>SKESA: strategic k-mer extension for scrupulous assemblies.</title>
        <authorList>
            <person name="Souvorov A."/>
            <person name="Agarwala R."/>
            <person name="Lipman D.J."/>
        </authorList>
    </citation>
    <scope>NUCLEOTIDE SEQUENCE</scope>
    <source>
        <strain evidence="1">M255</strain>
    </source>
</reference>
<name>A0A731V0N3_SALET</name>
<accession>A0A731V0N3</accession>
<gene>
    <name evidence="1" type="ORF">G4H14_004693</name>
</gene>
<dbReference type="AlphaFoldDB" id="A0A731V0N3"/>
<evidence type="ECO:0000313" key="1">
    <source>
        <dbReference type="EMBL" id="HAE4776309.1"/>
    </source>
</evidence>
<dbReference type="EMBL" id="DAASBB010000061">
    <property type="protein sequence ID" value="HAE4776309.1"/>
    <property type="molecule type" value="Genomic_DNA"/>
</dbReference>
<protein>
    <submittedName>
        <fullName evidence="1">Uncharacterized protein</fullName>
    </submittedName>
</protein>
<organism evidence="1">
    <name type="scientific">Salmonella enterica subsp. enterica serovar Poona</name>
    <dbReference type="NCBI Taxonomy" id="436295"/>
    <lineage>
        <taxon>Bacteria</taxon>
        <taxon>Pseudomonadati</taxon>
        <taxon>Pseudomonadota</taxon>
        <taxon>Gammaproteobacteria</taxon>
        <taxon>Enterobacterales</taxon>
        <taxon>Enterobacteriaceae</taxon>
        <taxon>Salmonella</taxon>
    </lineage>
</organism>
<reference evidence="1" key="2">
    <citation type="submission" date="2018-07" db="EMBL/GenBank/DDBJ databases">
        <authorList>
            <consortium name="NCBI Pathogen Detection Project"/>
        </authorList>
    </citation>
    <scope>NUCLEOTIDE SEQUENCE</scope>
    <source>
        <strain evidence="1">M255</strain>
    </source>
</reference>
<proteinExistence type="predicted"/>
<comment type="caution">
    <text evidence="1">The sequence shown here is derived from an EMBL/GenBank/DDBJ whole genome shotgun (WGS) entry which is preliminary data.</text>
</comment>